<name>A0ABU5AU93_9HYPH</name>
<accession>A0ABU5AU93</accession>
<reference evidence="1 2" key="1">
    <citation type="submission" date="2023-08" db="EMBL/GenBank/DDBJ databases">
        <title>Implementing the SeqCode for naming new Mesorhizobium species isolated from Vachellia karroo root nodules.</title>
        <authorList>
            <person name="Van Lill M."/>
        </authorList>
    </citation>
    <scope>NUCLEOTIDE SEQUENCE [LARGE SCALE GENOMIC DNA]</scope>
    <source>
        <strain evidence="1 2">VK4B</strain>
    </source>
</reference>
<dbReference type="Proteomes" id="UP001276564">
    <property type="component" value="Unassembled WGS sequence"/>
</dbReference>
<protein>
    <recommendedName>
        <fullName evidence="3">SRPBCC family protein</fullName>
    </recommendedName>
</protein>
<dbReference type="SUPFAM" id="SSF55961">
    <property type="entry name" value="Bet v1-like"/>
    <property type="match status" value="1"/>
</dbReference>
<organism evidence="1 2">
    <name type="scientific">Mesorhizobium abyssinicae</name>
    <dbReference type="NCBI Taxonomy" id="1209958"/>
    <lineage>
        <taxon>Bacteria</taxon>
        <taxon>Pseudomonadati</taxon>
        <taxon>Pseudomonadota</taxon>
        <taxon>Alphaproteobacteria</taxon>
        <taxon>Hyphomicrobiales</taxon>
        <taxon>Phyllobacteriaceae</taxon>
        <taxon>Mesorhizobium</taxon>
    </lineage>
</organism>
<dbReference type="Gene3D" id="3.30.530.20">
    <property type="match status" value="1"/>
</dbReference>
<sequence>MTVHYVKPAIAVFDATPERLFQYMSAGNHRHLAFKSHRLAGVAGNVVTLDAEVYNPDGTTFAMQVEHTLDPPRGIETRLTGGAFDGARFTHSYTPMGGRTKVDLEGDFPALPGMSDADTLKMIDGFFGVIFAEDTATLRHRSQGI</sequence>
<dbReference type="InterPro" id="IPR023393">
    <property type="entry name" value="START-like_dom_sf"/>
</dbReference>
<evidence type="ECO:0008006" key="3">
    <source>
        <dbReference type="Google" id="ProtNLM"/>
    </source>
</evidence>
<comment type="caution">
    <text evidence="1">The sequence shown here is derived from an EMBL/GenBank/DDBJ whole genome shotgun (WGS) entry which is preliminary data.</text>
</comment>
<dbReference type="RefSeq" id="WP_320321644.1">
    <property type="nucleotide sequence ID" value="NZ_JAVIIP010000016.1"/>
</dbReference>
<gene>
    <name evidence="1" type="ORF">RFM23_24935</name>
</gene>
<proteinExistence type="predicted"/>
<evidence type="ECO:0000313" key="2">
    <source>
        <dbReference type="Proteomes" id="UP001276564"/>
    </source>
</evidence>
<evidence type="ECO:0000313" key="1">
    <source>
        <dbReference type="EMBL" id="MDX8540867.1"/>
    </source>
</evidence>
<keyword evidence="2" id="KW-1185">Reference proteome</keyword>
<dbReference type="EMBL" id="JAVIIP010000016">
    <property type="protein sequence ID" value="MDX8540867.1"/>
    <property type="molecule type" value="Genomic_DNA"/>
</dbReference>